<organism evidence="2 3">
    <name type="scientific">Venustampulla echinocandica</name>
    <dbReference type="NCBI Taxonomy" id="2656787"/>
    <lineage>
        <taxon>Eukaryota</taxon>
        <taxon>Fungi</taxon>
        <taxon>Dikarya</taxon>
        <taxon>Ascomycota</taxon>
        <taxon>Pezizomycotina</taxon>
        <taxon>Leotiomycetes</taxon>
        <taxon>Helotiales</taxon>
        <taxon>Pleuroascaceae</taxon>
        <taxon>Venustampulla</taxon>
    </lineage>
</organism>
<feature type="region of interest" description="Disordered" evidence="1">
    <location>
        <begin position="86"/>
        <end position="124"/>
    </location>
</feature>
<dbReference type="RefSeq" id="XP_031873017.1">
    <property type="nucleotide sequence ID" value="XM_032008963.1"/>
</dbReference>
<sequence>MSGSRAITRAATLARRTVHVKMFPTPRTFPERREVLRVMEQLGEVEMFRSLKYHPKAPVPNAFLSMFRTEAAAVAALNQSPIRYRLMPNDSQSEDPSTETLLGSTLTPPDHAPAEPSTAKPNDEKIFELHISTTTIDHERYLRSPSTNPLYGPFIPISPVKSYIAASLDAVISPSMWAPGLKDWETDGSQLGGGKVADLESEPGQSMPVTSIEWRVNRRQTRRREKLIPKVMMGLKNLRQEWEAEQELKLGKPVKSAAS</sequence>
<dbReference type="AlphaFoldDB" id="A0A370TXW9"/>
<accession>A0A370TXW9</accession>
<dbReference type="OrthoDB" id="5367448at2759"/>
<evidence type="ECO:0000313" key="2">
    <source>
        <dbReference type="EMBL" id="RDL40361.1"/>
    </source>
</evidence>
<evidence type="ECO:0000313" key="3">
    <source>
        <dbReference type="Proteomes" id="UP000254866"/>
    </source>
</evidence>
<protein>
    <submittedName>
        <fullName evidence="2">Uncharacterized protein</fullName>
    </submittedName>
</protein>
<gene>
    <name evidence="2" type="ORF">BP5553_00340</name>
</gene>
<proteinExistence type="predicted"/>
<reference evidence="2 3" key="1">
    <citation type="journal article" date="2018" name="IMA Fungus">
        <title>IMA Genome-F 9: Draft genome sequence of Annulohypoxylon stygium, Aspergillus mulundensis, Berkeleyomyces basicola (syn. Thielaviopsis basicola), Ceratocystis smalleyi, two Cercospora beticola strains, Coleophoma cylindrospora, Fusarium fracticaudum, Phialophora cf. hyalina, and Morchella septimelata.</title>
        <authorList>
            <person name="Wingfield B.D."/>
            <person name="Bills G.F."/>
            <person name="Dong Y."/>
            <person name="Huang W."/>
            <person name="Nel W.J."/>
            <person name="Swalarsk-Parry B.S."/>
            <person name="Vaghefi N."/>
            <person name="Wilken P.M."/>
            <person name="An Z."/>
            <person name="de Beer Z.W."/>
            <person name="De Vos L."/>
            <person name="Chen L."/>
            <person name="Duong T.A."/>
            <person name="Gao Y."/>
            <person name="Hammerbacher A."/>
            <person name="Kikkert J.R."/>
            <person name="Li Y."/>
            <person name="Li H."/>
            <person name="Li K."/>
            <person name="Li Q."/>
            <person name="Liu X."/>
            <person name="Ma X."/>
            <person name="Naidoo K."/>
            <person name="Pethybridge S.J."/>
            <person name="Sun J."/>
            <person name="Steenkamp E.T."/>
            <person name="van der Nest M.A."/>
            <person name="van Wyk S."/>
            <person name="Wingfield M.J."/>
            <person name="Xiong C."/>
            <person name="Yue Q."/>
            <person name="Zhang X."/>
        </authorList>
    </citation>
    <scope>NUCLEOTIDE SEQUENCE [LARGE SCALE GENOMIC DNA]</scope>
    <source>
        <strain evidence="2 3">BP 5553</strain>
    </source>
</reference>
<comment type="caution">
    <text evidence="2">The sequence shown here is derived from an EMBL/GenBank/DDBJ whole genome shotgun (WGS) entry which is preliminary data.</text>
</comment>
<feature type="compositionally biased region" description="Polar residues" evidence="1">
    <location>
        <begin position="98"/>
        <end position="107"/>
    </location>
</feature>
<name>A0A370TXW9_9HELO</name>
<dbReference type="GeneID" id="43593189"/>
<keyword evidence="3" id="KW-1185">Reference proteome</keyword>
<dbReference type="Proteomes" id="UP000254866">
    <property type="component" value="Unassembled WGS sequence"/>
</dbReference>
<dbReference type="EMBL" id="NPIC01000001">
    <property type="protein sequence ID" value="RDL40361.1"/>
    <property type="molecule type" value="Genomic_DNA"/>
</dbReference>
<evidence type="ECO:0000256" key="1">
    <source>
        <dbReference type="SAM" id="MobiDB-lite"/>
    </source>
</evidence>